<dbReference type="PANTHER" id="PTHR47219:SF15">
    <property type="entry name" value="TBC1 DOMAIN FAMILY MEMBER 12 ISOFORM X1"/>
    <property type="match status" value="1"/>
</dbReference>
<dbReference type="OrthoDB" id="289721at2759"/>
<protein>
    <recommendedName>
        <fullName evidence="2">Rab-GAP TBC domain-containing protein</fullName>
    </recommendedName>
</protein>
<proteinExistence type="predicted"/>
<dbReference type="Proteomes" id="UP000504636">
    <property type="component" value="Unplaced"/>
</dbReference>
<dbReference type="Gene3D" id="1.10.472.80">
    <property type="entry name" value="Ypt/Rab-GAP domain of gyp1p, domain 3"/>
    <property type="match status" value="1"/>
</dbReference>
<feature type="compositionally biased region" description="Low complexity" evidence="1">
    <location>
        <begin position="235"/>
        <end position="261"/>
    </location>
</feature>
<organism evidence="3">
    <name type="scientific">Mytilinidion resinicola</name>
    <dbReference type="NCBI Taxonomy" id="574789"/>
    <lineage>
        <taxon>Eukaryota</taxon>
        <taxon>Fungi</taxon>
        <taxon>Dikarya</taxon>
        <taxon>Ascomycota</taxon>
        <taxon>Pezizomycotina</taxon>
        <taxon>Dothideomycetes</taxon>
        <taxon>Pleosporomycetidae</taxon>
        <taxon>Mytilinidiales</taxon>
        <taxon>Mytilinidiaceae</taxon>
        <taxon>Mytilinidion</taxon>
    </lineage>
</organism>
<feature type="region of interest" description="Disordered" evidence="1">
    <location>
        <begin position="158"/>
        <end position="500"/>
    </location>
</feature>
<dbReference type="GO" id="GO:0031267">
    <property type="term" value="F:small GTPase binding"/>
    <property type="evidence" value="ECO:0007669"/>
    <property type="project" value="TreeGrafter"/>
</dbReference>
<dbReference type="SMART" id="SM00164">
    <property type="entry name" value="TBC"/>
    <property type="match status" value="1"/>
</dbReference>
<dbReference type="EMBL" id="MU003700">
    <property type="protein sequence ID" value="KAF2810105.1"/>
    <property type="molecule type" value="Genomic_DNA"/>
</dbReference>
<dbReference type="InterPro" id="IPR000195">
    <property type="entry name" value="Rab-GAP-TBC_dom"/>
</dbReference>
<feature type="compositionally biased region" description="Polar residues" evidence="1">
    <location>
        <begin position="269"/>
        <end position="292"/>
    </location>
</feature>
<dbReference type="InterPro" id="IPR053949">
    <property type="entry name" value="SBE2/SBE22_M"/>
</dbReference>
<dbReference type="Gene3D" id="1.10.10.750">
    <property type="entry name" value="Ypt/Rab-GAP domain of gyp1p, domain 1"/>
    <property type="match status" value="1"/>
</dbReference>
<dbReference type="AlphaFoldDB" id="A0A6A6YQ42"/>
<dbReference type="Gene3D" id="1.10.8.270">
    <property type="entry name" value="putative rabgap domain of human tbc1 domain family member 14 like domains"/>
    <property type="match status" value="1"/>
</dbReference>
<evidence type="ECO:0000259" key="2">
    <source>
        <dbReference type="PROSITE" id="PS50086"/>
    </source>
</evidence>
<reference evidence="5" key="3">
    <citation type="submission" date="2025-04" db="UniProtKB">
        <authorList>
            <consortium name="RefSeq"/>
        </authorList>
    </citation>
    <scope>IDENTIFICATION</scope>
    <source>
        <strain evidence="5">CBS 304.34</strain>
    </source>
</reference>
<evidence type="ECO:0000313" key="5">
    <source>
        <dbReference type="RefSeq" id="XP_033577069.1"/>
    </source>
</evidence>
<evidence type="ECO:0000313" key="3">
    <source>
        <dbReference type="EMBL" id="KAF2810105.1"/>
    </source>
</evidence>
<evidence type="ECO:0000313" key="4">
    <source>
        <dbReference type="Proteomes" id="UP000504636"/>
    </source>
</evidence>
<dbReference type="PANTHER" id="PTHR47219">
    <property type="entry name" value="RAB GTPASE-ACTIVATING PROTEIN 1-LIKE"/>
    <property type="match status" value="1"/>
</dbReference>
<dbReference type="CDD" id="cd22249">
    <property type="entry name" value="UDM1_RNF168_RNF169-like"/>
    <property type="match status" value="1"/>
</dbReference>
<dbReference type="InterPro" id="IPR050302">
    <property type="entry name" value="Rab_GAP_TBC_domain"/>
</dbReference>
<feature type="compositionally biased region" description="Basic and acidic residues" evidence="1">
    <location>
        <begin position="344"/>
        <end position="363"/>
    </location>
</feature>
<sequence>MLSLEADNSSCLSHPYPYLFGPPSPQLNSFPEHGYVRSLILRAEEHLVKHPRIHDLSASNPIPLCPLKLQRTLPRALMATMVFSREAAMAVEPAPGSPPDLTNSKSSKSSSFHSSCLSDFAGPHDISHFEDINLEDLQAGLPADPYHHYAPHAAFEHTRPPARSSVSVPGNRSGAHAVNTFRDLTSGGKPRYPSLKAQTSSVVRGQPNLNVSRPLQQRRGFTSPSAPSLTNTGFTPSTHRTTSRSPSPSHSQVYSTASPRSLSRRSSRTNLDVSPNTAAHNTRRQSWQQSTRKTVKEREAECDQEDDEELPEDAIILGVPISPRPPSERRFTLSANSSPPTQDPSERDPHSASRTPEDSRNPSRDPSPASAASFDPSLALSRAPTETSPPVGGQPPLRARTQSWQATYSGLDPDAKLLTEALEQYQEDADQRYEEKIQNGGSPRSSEEKSKSKTSVVELPPLRTGDPLVDPFGISKEKEKYLSRTRPSWLPPKDPKEEKKHLREYKKMQQRAQEAKQKEAEKAQKIAQLKQELEMARGKHWEEVILPTLGNPAVQFDYSGNRKQWWAGIPEKTRGRAWERAVGNELELSAGSFAAALNKANLRQEELELTKGINSPEYTIYTLIHSSFTKDVYPELGLFQDDQPLHQELVDLCLAYTSYRPDTLRFASHVPAIAAVLMLHMPQPQAFICMANLLNRPVPMSFHTADASGKHQTYQLTFDTIAKKLPALYAHFMAVDVPPEVFDAFFLSVFTRALPVDSACRLMDVYVFENDKTLIRGVLAVLTLLEHELYGSRKEIIDVLGGPLTGLAKDEAHFVDVFMQAGKSN</sequence>
<gene>
    <name evidence="3 5" type="ORF">BDZ99DRAFT_520196</name>
</gene>
<dbReference type="GeneID" id="54466396"/>
<feature type="domain" description="Rab-GAP TBC" evidence="2">
    <location>
        <begin position="568"/>
        <end position="770"/>
    </location>
</feature>
<dbReference type="GO" id="GO:0005096">
    <property type="term" value="F:GTPase activator activity"/>
    <property type="evidence" value="ECO:0007669"/>
    <property type="project" value="TreeGrafter"/>
</dbReference>
<feature type="compositionally biased region" description="Low complexity" evidence="1">
    <location>
        <begin position="364"/>
        <end position="381"/>
    </location>
</feature>
<dbReference type="PROSITE" id="PS50086">
    <property type="entry name" value="TBC_RABGAP"/>
    <property type="match status" value="1"/>
</dbReference>
<feature type="compositionally biased region" description="Polar residues" evidence="1">
    <location>
        <begin position="196"/>
        <end position="234"/>
    </location>
</feature>
<dbReference type="Pfam" id="PF22874">
    <property type="entry name" value="SBE2_M"/>
    <property type="match status" value="1"/>
</dbReference>
<dbReference type="InterPro" id="IPR035969">
    <property type="entry name" value="Rab-GAP_TBC_sf"/>
</dbReference>
<reference evidence="5" key="2">
    <citation type="submission" date="2020-04" db="EMBL/GenBank/DDBJ databases">
        <authorList>
            <consortium name="NCBI Genome Project"/>
        </authorList>
    </citation>
    <scope>NUCLEOTIDE SEQUENCE</scope>
    <source>
        <strain evidence="5">CBS 304.34</strain>
    </source>
</reference>
<reference evidence="3 5" key="1">
    <citation type="journal article" date="2020" name="Stud. Mycol.">
        <title>101 Dothideomycetes genomes: a test case for predicting lifestyles and emergence of pathogens.</title>
        <authorList>
            <person name="Haridas S."/>
            <person name="Albert R."/>
            <person name="Binder M."/>
            <person name="Bloem J."/>
            <person name="Labutti K."/>
            <person name="Salamov A."/>
            <person name="Andreopoulos B."/>
            <person name="Baker S."/>
            <person name="Barry K."/>
            <person name="Bills G."/>
            <person name="Bluhm B."/>
            <person name="Cannon C."/>
            <person name="Castanera R."/>
            <person name="Culley D."/>
            <person name="Daum C."/>
            <person name="Ezra D."/>
            <person name="Gonzalez J."/>
            <person name="Henrissat B."/>
            <person name="Kuo A."/>
            <person name="Liang C."/>
            <person name="Lipzen A."/>
            <person name="Lutzoni F."/>
            <person name="Magnuson J."/>
            <person name="Mondo S."/>
            <person name="Nolan M."/>
            <person name="Ohm R."/>
            <person name="Pangilinan J."/>
            <person name="Park H.-J."/>
            <person name="Ramirez L."/>
            <person name="Alfaro M."/>
            <person name="Sun H."/>
            <person name="Tritt A."/>
            <person name="Yoshinaga Y."/>
            <person name="Zwiers L.-H."/>
            <person name="Turgeon B."/>
            <person name="Goodwin S."/>
            <person name="Spatafora J."/>
            <person name="Crous P."/>
            <person name="Grigoriev I."/>
        </authorList>
    </citation>
    <scope>NUCLEOTIDE SEQUENCE</scope>
    <source>
        <strain evidence="3 5">CBS 304.34</strain>
    </source>
</reference>
<feature type="compositionally biased region" description="Low complexity" evidence="1">
    <location>
        <begin position="104"/>
        <end position="114"/>
    </location>
</feature>
<name>A0A6A6YQ42_9PEZI</name>
<accession>A0A6A6YQ42</accession>
<dbReference type="RefSeq" id="XP_033577069.1">
    <property type="nucleotide sequence ID" value="XM_033725503.1"/>
</dbReference>
<keyword evidence="4" id="KW-1185">Reference proteome</keyword>
<evidence type="ECO:0000256" key="1">
    <source>
        <dbReference type="SAM" id="MobiDB-lite"/>
    </source>
</evidence>
<feature type="region of interest" description="Disordered" evidence="1">
    <location>
        <begin position="91"/>
        <end position="114"/>
    </location>
</feature>
<dbReference type="Pfam" id="PF00566">
    <property type="entry name" value="RabGAP-TBC"/>
    <property type="match status" value="1"/>
</dbReference>
<feature type="compositionally biased region" description="Acidic residues" evidence="1">
    <location>
        <begin position="302"/>
        <end position="312"/>
    </location>
</feature>
<dbReference type="SUPFAM" id="SSF47923">
    <property type="entry name" value="Ypt/Rab-GAP domain of gyp1p"/>
    <property type="match status" value="2"/>
</dbReference>